<comment type="caution">
    <text evidence="3">The sequence shown here is derived from an EMBL/GenBank/DDBJ whole genome shotgun (WGS) entry which is preliminary data.</text>
</comment>
<evidence type="ECO:0000313" key="4">
    <source>
        <dbReference type="Proteomes" id="UP001211907"/>
    </source>
</evidence>
<dbReference type="Proteomes" id="UP001211907">
    <property type="component" value="Unassembled WGS sequence"/>
</dbReference>
<keyword evidence="4" id="KW-1185">Reference proteome</keyword>
<dbReference type="GO" id="GO:0032040">
    <property type="term" value="C:small-subunit processome"/>
    <property type="evidence" value="ECO:0007669"/>
    <property type="project" value="TreeGrafter"/>
</dbReference>
<name>A0AAD5XDY0_9FUNG</name>
<accession>A0AAD5XDY0</accession>
<keyword evidence="1" id="KW-0690">Ribosome biogenesis</keyword>
<comment type="subcellular location">
    <subcellularLocation>
        <location evidence="1">Nucleus</location>
        <location evidence="1">Nucleolus</location>
    </subcellularLocation>
</comment>
<gene>
    <name evidence="3" type="primary">HEATR1_1</name>
    <name evidence="3" type="ORF">HK100_004291</name>
</gene>
<dbReference type="PANTHER" id="PTHR13457">
    <property type="entry name" value="BAP28"/>
    <property type="match status" value="1"/>
</dbReference>
<dbReference type="GO" id="GO:0030515">
    <property type="term" value="F:snoRNA binding"/>
    <property type="evidence" value="ECO:0007669"/>
    <property type="project" value="TreeGrafter"/>
</dbReference>
<dbReference type="GO" id="GO:0000462">
    <property type="term" value="P:maturation of SSU-rRNA from tricistronic rRNA transcript (SSU-rRNA, 5.8S rRNA, LSU-rRNA)"/>
    <property type="evidence" value="ECO:0007669"/>
    <property type="project" value="TreeGrafter"/>
</dbReference>
<evidence type="ECO:0000313" key="3">
    <source>
        <dbReference type="EMBL" id="KAJ3102922.1"/>
    </source>
</evidence>
<dbReference type="EMBL" id="JADGJH010002136">
    <property type="protein sequence ID" value="KAJ3102922.1"/>
    <property type="molecule type" value="Genomic_DNA"/>
</dbReference>
<dbReference type="GO" id="GO:0034455">
    <property type="term" value="C:t-UTP complex"/>
    <property type="evidence" value="ECO:0007669"/>
    <property type="project" value="TreeGrafter"/>
</dbReference>
<keyword evidence="1" id="KW-0539">Nucleus</keyword>
<comment type="similarity">
    <text evidence="1">Belongs to the HEATR1/UTP10 family.</text>
</comment>
<organism evidence="3 4">
    <name type="scientific">Physocladia obscura</name>
    <dbReference type="NCBI Taxonomy" id="109957"/>
    <lineage>
        <taxon>Eukaryota</taxon>
        <taxon>Fungi</taxon>
        <taxon>Fungi incertae sedis</taxon>
        <taxon>Chytridiomycota</taxon>
        <taxon>Chytridiomycota incertae sedis</taxon>
        <taxon>Chytridiomycetes</taxon>
        <taxon>Chytridiales</taxon>
        <taxon>Chytriomycetaceae</taxon>
        <taxon>Physocladia</taxon>
    </lineage>
</organism>
<dbReference type="GO" id="GO:0030686">
    <property type="term" value="C:90S preribosome"/>
    <property type="evidence" value="ECO:0007669"/>
    <property type="project" value="TreeGrafter"/>
</dbReference>
<evidence type="ECO:0000256" key="1">
    <source>
        <dbReference type="RuleBase" id="RU367065"/>
    </source>
</evidence>
<keyword evidence="1" id="KW-0687">Ribonucleoprotein</keyword>
<dbReference type="InterPro" id="IPR022125">
    <property type="entry name" value="U3snoRNP10_N"/>
</dbReference>
<feature type="domain" description="U3 small nucleolar RNA-associated protein 10 N-terminal" evidence="2">
    <location>
        <begin position="248"/>
        <end position="331"/>
    </location>
</feature>
<comment type="function">
    <text evidence="1">Involved in nucleolar processing of pre-18S ribosomal RNA.</text>
</comment>
<proteinExistence type="inferred from homology"/>
<dbReference type="Pfam" id="PF12397">
    <property type="entry name" value="U3snoRNP10"/>
    <property type="match status" value="1"/>
</dbReference>
<sequence length="336" mass="35998">MATSLAQQLGNLAATSSGARNQGNKAAIASLVFATSAEAAQADLDTDGYFALGVSGLAGLSAAGPSGSSSSSFEAFATTLFSDALKRTDRMLLNPDEAASLDRLVERFLACVSPLFLHPAAFKALEWLVHRFHIHEHNSAQLLRAALPFHDSWQFVRVVRILALTPSPTSASPSMLGTSWAWIKQPIALDRASLVRRAVNDKAMLGFVCEMIDKLLLPDASNAALCSFFSAFMVDYLNAAKISDNAMRIIMPCLFAMASTSIPNVQSTSYIILAHLSNKVPFSQNVIVAMIDLIVSFAKPDLAKFAVCCLISLYDSQDSCPNISIKSLESILGDNS</sequence>
<reference evidence="3" key="1">
    <citation type="submission" date="2020-05" db="EMBL/GenBank/DDBJ databases">
        <title>Phylogenomic resolution of chytrid fungi.</title>
        <authorList>
            <person name="Stajich J.E."/>
            <person name="Amses K."/>
            <person name="Simmons R."/>
            <person name="Seto K."/>
            <person name="Myers J."/>
            <person name="Bonds A."/>
            <person name="Quandt C.A."/>
            <person name="Barry K."/>
            <person name="Liu P."/>
            <person name="Grigoriev I."/>
            <person name="Longcore J.E."/>
            <person name="James T.Y."/>
        </authorList>
    </citation>
    <scope>NUCLEOTIDE SEQUENCE</scope>
    <source>
        <strain evidence="3">JEL0513</strain>
    </source>
</reference>
<dbReference type="AlphaFoldDB" id="A0AAD5XDY0"/>
<dbReference type="InterPro" id="IPR040191">
    <property type="entry name" value="UTP10"/>
</dbReference>
<comment type="subunit">
    <text evidence="1">Component of the ribosomal small subunit (SSU) processome.</text>
</comment>
<dbReference type="GO" id="GO:0045943">
    <property type="term" value="P:positive regulation of transcription by RNA polymerase I"/>
    <property type="evidence" value="ECO:0007669"/>
    <property type="project" value="TreeGrafter"/>
</dbReference>
<dbReference type="PANTHER" id="PTHR13457:SF1">
    <property type="entry name" value="HEAT REPEAT-CONTAINING PROTEIN 1"/>
    <property type="match status" value="1"/>
</dbReference>
<protein>
    <recommendedName>
        <fullName evidence="1">U3 small nucleolar RNA-associated protein 10</fullName>
    </recommendedName>
</protein>
<keyword evidence="1" id="KW-0698">rRNA processing</keyword>
<evidence type="ECO:0000259" key="2">
    <source>
        <dbReference type="Pfam" id="PF12397"/>
    </source>
</evidence>